<keyword evidence="2" id="KW-1185">Reference proteome</keyword>
<reference evidence="1 2" key="1">
    <citation type="journal article" date="2018" name="Front. Plant Sci.">
        <title>Red Clover (Trifolium pratense) and Zigzag Clover (T. medium) - A Picture of Genomic Similarities and Differences.</title>
        <authorList>
            <person name="Dluhosova J."/>
            <person name="Istvanek J."/>
            <person name="Nedelnik J."/>
            <person name="Repkova J."/>
        </authorList>
    </citation>
    <scope>NUCLEOTIDE SEQUENCE [LARGE SCALE GENOMIC DNA]</scope>
    <source>
        <strain evidence="2">cv. 10/8</strain>
        <tissue evidence="1">Leaf</tissue>
    </source>
</reference>
<dbReference type="AlphaFoldDB" id="A0A392PMZ5"/>
<feature type="non-terminal residue" evidence="1">
    <location>
        <position position="1"/>
    </location>
</feature>
<accession>A0A392PMZ5</accession>
<protein>
    <submittedName>
        <fullName evidence="1">Uncharacterized protein</fullName>
    </submittedName>
</protein>
<proteinExistence type="predicted"/>
<comment type="caution">
    <text evidence="1">The sequence shown here is derived from an EMBL/GenBank/DDBJ whole genome shotgun (WGS) entry which is preliminary data.</text>
</comment>
<evidence type="ECO:0000313" key="1">
    <source>
        <dbReference type="EMBL" id="MCI12810.1"/>
    </source>
</evidence>
<evidence type="ECO:0000313" key="2">
    <source>
        <dbReference type="Proteomes" id="UP000265520"/>
    </source>
</evidence>
<sequence length="90" mass="10204">TTLRVAPEPESQTALSSSTLRVAPSTLARCAGTRRKKNRKQRYTARCAAQLRALRQDQNLQEHAENAILNVTMLNKFENDLINFNQPTKH</sequence>
<organism evidence="1 2">
    <name type="scientific">Trifolium medium</name>
    <dbReference type="NCBI Taxonomy" id="97028"/>
    <lineage>
        <taxon>Eukaryota</taxon>
        <taxon>Viridiplantae</taxon>
        <taxon>Streptophyta</taxon>
        <taxon>Embryophyta</taxon>
        <taxon>Tracheophyta</taxon>
        <taxon>Spermatophyta</taxon>
        <taxon>Magnoliopsida</taxon>
        <taxon>eudicotyledons</taxon>
        <taxon>Gunneridae</taxon>
        <taxon>Pentapetalae</taxon>
        <taxon>rosids</taxon>
        <taxon>fabids</taxon>
        <taxon>Fabales</taxon>
        <taxon>Fabaceae</taxon>
        <taxon>Papilionoideae</taxon>
        <taxon>50 kb inversion clade</taxon>
        <taxon>NPAAA clade</taxon>
        <taxon>Hologalegina</taxon>
        <taxon>IRL clade</taxon>
        <taxon>Trifolieae</taxon>
        <taxon>Trifolium</taxon>
    </lineage>
</organism>
<dbReference type="EMBL" id="LXQA010085668">
    <property type="protein sequence ID" value="MCI12810.1"/>
    <property type="molecule type" value="Genomic_DNA"/>
</dbReference>
<dbReference type="Proteomes" id="UP000265520">
    <property type="component" value="Unassembled WGS sequence"/>
</dbReference>
<name>A0A392PMZ5_9FABA</name>